<dbReference type="EMBL" id="CP096142">
    <property type="protein sequence ID" value="UXA67553.1"/>
    <property type="molecule type" value="Genomic_DNA"/>
</dbReference>
<gene>
    <name evidence="2" type="ORF">M0D43_09575</name>
</gene>
<evidence type="ECO:0000313" key="2">
    <source>
        <dbReference type="EMBL" id="UXA67553.1"/>
    </source>
</evidence>
<dbReference type="SMR" id="A0A9Q9J708"/>
<accession>A0A9Q9J708</accession>
<name>A0A9Q9J708_9XANT</name>
<dbReference type="InterPro" id="IPR025285">
    <property type="entry name" value="DUF4145"/>
</dbReference>
<dbReference type="Pfam" id="PF13643">
    <property type="entry name" value="DUF4145"/>
    <property type="match status" value="1"/>
</dbReference>
<protein>
    <submittedName>
        <fullName evidence="2">DUF4145 domain-containing protein</fullName>
    </submittedName>
</protein>
<evidence type="ECO:0000313" key="3">
    <source>
        <dbReference type="Proteomes" id="UP001058381"/>
    </source>
</evidence>
<sequence>MFRLCVDRATRALLPAEDVDGLNSKIRRNLGFRLPWLIDTGRLPEGLRDLSTCIKDDGNDGAHDGTLAKQDAEDLFDFTFALLERLFTEPARLRIANERRLARRERPN</sequence>
<proteinExistence type="predicted"/>
<reference evidence="2" key="1">
    <citation type="submission" date="2022-04" db="EMBL/GenBank/DDBJ databases">
        <title>Xanthomonas prunicola pv. tritici, a pathogen causing a previously unreported foliar disease of wheat.</title>
        <authorList>
            <person name="Clavijo F."/>
            <person name="Curland R.D."/>
            <person name="Dill-Macky R."/>
            <person name="Pereyra S."/>
            <person name="Roman-Reyna V."/>
            <person name="Siri M.I."/>
        </authorList>
    </citation>
    <scope>NUCLEOTIDE SEQUENCE</scope>
    <source>
        <strain evidence="2">CIX249</strain>
    </source>
</reference>
<organism evidence="2 3">
    <name type="scientific">Xanthomonas prunicola</name>
    <dbReference type="NCBI Taxonomy" id="2053930"/>
    <lineage>
        <taxon>Bacteria</taxon>
        <taxon>Pseudomonadati</taxon>
        <taxon>Pseudomonadota</taxon>
        <taxon>Gammaproteobacteria</taxon>
        <taxon>Lysobacterales</taxon>
        <taxon>Lysobacteraceae</taxon>
        <taxon>Xanthomonas</taxon>
    </lineage>
</organism>
<dbReference type="AlphaFoldDB" id="A0A9Q9J708"/>
<evidence type="ECO:0000259" key="1">
    <source>
        <dbReference type="Pfam" id="PF13643"/>
    </source>
</evidence>
<dbReference type="RefSeq" id="WP_252165011.1">
    <property type="nucleotide sequence ID" value="NZ_CP094827.1"/>
</dbReference>
<dbReference type="Proteomes" id="UP001058381">
    <property type="component" value="Chromosome"/>
</dbReference>
<feature type="domain" description="DUF4145" evidence="1">
    <location>
        <begin position="29"/>
        <end position="79"/>
    </location>
</feature>